<dbReference type="Pfam" id="PF00691">
    <property type="entry name" value="OmpA"/>
    <property type="match status" value="1"/>
</dbReference>
<dbReference type="EMBL" id="OCNH01000001">
    <property type="protein sequence ID" value="SOD81529.1"/>
    <property type="molecule type" value="Genomic_DNA"/>
</dbReference>
<gene>
    <name evidence="4" type="ORF">SAMN06269250_1823</name>
</gene>
<dbReference type="SUPFAM" id="SSF103088">
    <property type="entry name" value="OmpA-like"/>
    <property type="match status" value="1"/>
</dbReference>
<keyword evidence="1" id="KW-0732">Signal</keyword>
<dbReference type="OrthoDB" id="947599at2"/>
<keyword evidence="5" id="KW-1185">Reference proteome</keyword>
<reference evidence="5" key="1">
    <citation type="submission" date="2017-09" db="EMBL/GenBank/DDBJ databases">
        <authorList>
            <person name="Varghese N."/>
            <person name="Submissions S."/>
        </authorList>
    </citation>
    <scope>NUCLEOTIDE SEQUENCE [LARGE SCALE GENOMIC DNA]</scope>
    <source>
        <strain evidence="5">DSM 29961</strain>
    </source>
</reference>
<protein>
    <submittedName>
        <fullName evidence="4">OmpA family protein</fullName>
    </submittedName>
</protein>
<evidence type="ECO:0000313" key="5">
    <source>
        <dbReference type="Proteomes" id="UP000219452"/>
    </source>
</evidence>
<dbReference type="InterPro" id="IPR006665">
    <property type="entry name" value="OmpA-like"/>
</dbReference>
<evidence type="ECO:0000256" key="1">
    <source>
        <dbReference type="SAM" id="SignalP"/>
    </source>
</evidence>
<evidence type="ECO:0000259" key="2">
    <source>
        <dbReference type="Pfam" id="PF00691"/>
    </source>
</evidence>
<dbReference type="AlphaFoldDB" id="A0A286FEX1"/>
<dbReference type="Pfam" id="PF03797">
    <property type="entry name" value="Autotransporter"/>
    <property type="match status" value="1"/>
</dbReference>
<dbReference type="InterPro" id="IPR036709">
    <property type="entry name" value="Autotransporte_beta_dom_sf"/>
</dbReference>
<sequence>MRLYIYLFFCLVSSRLAFAQDRIITKENDKIPGKITTTSSHLIRFFNRFTNQPDSIATGLVQELRYNDDSLRVLVIPEVSQNQFSSLSPAEFMEAIYFTDYPLLLQTKTVRYDLSFAPAATGKTARLTTDSKTRLAVWASSFKAHPELSFTITLYWDLAGSATHNQQIAENRASALRSFLLSRGVHPANLTVTARRKADLAGSKASLAQSIEFRCSAVKGISILYAAPYTPSPQPEVPRPGPVQVQSPVAVPVAPSAQVSQTYKPRESVRLPPRSQKRYSVTAYFEGLYTFEPLSADWVDPNTGPGNLQGFGGGLFYTYYLKPRVGLTAQIGYSLWAVRRRYLNEQETVMFTNDQVLGRLSAQVGVRFYATPSVYIQPMAGVQQLTLTSENSATHPFGVNKQEFKSFLGAAGAAVGYKIRRQSLLFDVAAQYYLIPNKAFVGVAQPLHFFGLRLGIGYRPENK</sequence>
<organism evidence="4 5">
    <name type="scientific">Spirosoma fluviale</name>
    <dbReference type="NCBI Taxonomy" id="1597977"/>
    <lineage>
        <taxon>Bacteria</taxon>
        <taxon>Pseudomonadati</taxon>
        <taxon>Bacteroidota</taxon>
        <taxon>Cytophagia</taxon>
        <taxon>Cytophagales</taxon>
        <taxon>Cytophagaceae</taxon>
        <taxon>Spirosoma</taxon>
    </lineage>
</organism>
<accession>A0A286FEX1</accession>
<feature type="chain" id="PRO_5012651245" evidence="1">
    <location>
        <begin position="20"/>
        <end position="463"/>
    </location>
</feature>
<evidence type="ECO:0000259" key="3">
    <source>
        <dbReference type="Pfam" id="PF03797"/>
    </source>
</evidence>
<dbReference type="RefSeq" id="WP_097125426.1">
    <property type="nucleotide sequence ID" value="NZ_OCNH01000001.1"/>
</dbReference>
<name>A0A286FEX1_9BACT</name>
<evidence type="ECO:0000313" key="4">
    <source>
        <dbReference type="EMBL" id="SOD81529.1"/>
    </source>
</evidence>
<dbReference type="InterPro" id="IPR036737">
    <property type="entry name" value="OmpA-like_sf"/>
</dbReference>
<feature type="domain" description="OmpA-like" evidence="2">
    <location>
        <begin position="124"/>
        <end position="203"/>
    </location>
</feature>
<dbReference type="Gene3D" id="3.30.1330.60">
    <property type="entry name" value="OmpA-like domain"/>
    <property type="match status" value="1"/>
</dbReference>
<proteinExistence type="predicted"/>
<dbReference type="InterPro" id="IPR005546">
    <property type="entry name" value="Autotransporte_beta"/>
</dbReference>
<dbReference type="Proteomes" id="UP000219452">
    <property type="component" value="Unassembled WGS sequence"/>
</dbReference>
<feature type="domain" description="Autotransporter" evidence="3">
    <location>
        <begin position="298"/>
        <end position="422"/>
    </location>
</feature>
<feature type="signal peptide" evidence="1">
    <location>
        <begin position="1"/>
        <end position="19"/>
    </location>
</feature>
<dbReference type="Gene3D" id="2.40.128.130">
    <property type="entry name" value="Autotransporter beta-domain"/>
    <property type="match status" value="1"/>
</dbReference>
<dbReference type="SUPFAM" id="SSF103515">
    <property type="entry name" value="Autotransporter"/>
    <property type="match status" value="1"/>
</dbReference>